<reference evidence="3" key="1">
    <citation type="submission" date="2020-11" db="EMBL/GenBank/DDBJ databases">
        <title>Isolation and identification of active actinomycetes.</title>
        <authorList>
            <person name="Sun X."/>
        </authorList>
    </citation>
    <scope>NUCLEOTIDE SEQUENCE</scope>
    <source>
        <strain evidence="3">NEAU-A11</strain>
    </source>
</reference>
<keyword evidence="1" id="KW-0238">DNA-binding</keyword>
<dbReference type="InterPro" id="IPR016032">
    <property type="entry name" value="Sig_transdc_resp-reg_C-effctor"/>
</dbReference>
<organism evidence="3 4">
    <name type="scientific">Actinoplanes aureus</name>
    <dbReference type="NCBI Taxonomy" id="2792083"/>
    <lineage>
        <taxon>Bacteria</taxon>
        <taxon>Bacillati</taxon>
        <taxon>Actinomycetota</taxon>
        <taxon>Actinomycetes</taxon>
        <taxon>Micromonosporales</taxon>
        <taxon>Micromonosporaceae</taxon>
        <taxon>Actinoplanes</taxon>
    </lineage>
</organism>
<feature type="domain" description="HTH luxR-type" evidence="2">
    <location>
        <begin position="187"/>
        <end position="250"/>
    </location>
</feature>
<dbReference type="PANTHER" id="PTHR43214">
    <property type="entry name" value="TWO-COMPONENT RESPONSE REGULATOR"/>
    <property type="match status" value="1"/>
</dbReference>
<dbReference type="InterPro" id="IPR036388">
    <property type="entry name" value="WH-like_DNA-bd_sf"/>
</dbReference>
<protein>
    <submittedName>
        <fullName evidence="3">Helix-turn-helix transcriptional regulator</fullName>
    </submittedName>
</protein>
<dbReference type="SUPFAM" id="SSF55781">
    <property type="entry name" value="GAF domain-like"/>
    <property type="match status" value="1"/>
</dbReference>
<evidence type="ECO:0000259" key="2">
    <source>
        <dbReference type="PROSITE" id="PS50043"/>
    </source>
</evidence>
<dbReference type="Gene3D" id="1.10.10.10">
    <property type="entry name" value="Winged helix-like DNA-binding domain superfamily/Winged helix DNA-binding domain"/>
    <property type="match status" value="1"/>
</dbReference>
<accession>A0A931CH35</accession>
<dbReference type="Pfam" id="PF00196">
    <property type="entry name" value="GerE"/>
    <property type="match status" value="1"/>
</dbReference>
<evidence type="ECO:0000256" key="1">
    <source>
        <dbReference type="ARBA" id="ARBA00023125"/>
    </source>
</evidence>
<dbReference type="GO" id="GO:0006355">
    <property type="term" value="P:regulation of DNA-templated transcription"/>
    <property type="evidence" value="ECO:0007669"/>
    <property type="project" value="InterPro"/>
</dbReference>
<name>A0A931CH35_9ACTN</name>
<evidence type="ECO:0000313" key="3">
    <source>
        <dbReference type="EMBL" id="MBG0567081.1"/>
    </source>
</evidence>
<dbReference type="SUPFAM" id="SSF46894">
    <property type="entry name" value="C-terminal effector domain of the bipartite response regulators"/>
    <property type="match status" value="1"/>
</dbReference>
<dbReference type="EMBL" id="JADQTO010000024">
    <property type="protein sequence ID" value="MBG0567081.1"/>
    <property type="molecule type" value="Genomic_DNA"/>
</dbReference>
<comment type="caution">
    <text evidence="3">The sequence shown here is derived from an EMBL/GenBank/DDBJ whole genome shotgun (WGS) entry which is preliminary data.</text>
</comment>
<dbReference type="SMART" id="SM00421">
    <property type="entry name" value="HTH_LUXR"/>
    <property type="match status" value="1"/>
</dbReference>
<proteinExistence type="predicted"/>
<dbReference type="PROSITE" id="PS50043">
    <property type="entry name" value="HTH_LUXR_2"/>
    <property type="match status" value="1"/>
</dbReference>
<dbReference type="InterPro" id="IPR000792">
    <property type="entry name" value="Tscrpt_reg_LuxR_C"/>
</dbReference>
<keyword evidence="4" id="KW-1185">Reference proteome</keyword>
<dbReference type="Proteomes" id="UP000598146">
    <property type="component" value="Unassembled WGS sequence"/>
</dbReference>
<dbReference type="PRINTS" id="PR00038">
    <property type="entry name" value="HTHLUXR"/>
</dbReference>
<gene>
    <name evidence="3" type="ORF">I4J89_37105</name>
</gene>
<evidence type="ECO:0000313" key="4">
    <source>
        <dbReference type="Proteomes" id="UP000598146"/>
    </source>
</evidence>
<dbReference type="AlphaFoldDB" id="A0A931CH35"/>
<dbReference type="CDD" id="cd06170">
    <property type="entry name" value="LuxR_C_like"/>
    <property type="match status" value="1"/>
</dbReference>
<dbReference type="InterPro" id="IPR039420">
    <property type="entry name" value="WalR-like"/>
</dbReference>
<dbReference type="GO" id="GO:0003677">
    <property type="term" value="F:DNA binding"/>
    <property type="evidence" value="ECO:0007669"/>
    <property type="project" value="UniProtKB-KW"/>
</dbReference>
<dbReference type="RefSeq" id="WP_196418851.1">
    <property type="nucleotide sequence ID" value="NZ_JADQTO010000024.1"/>
</dbReference>
<sequence>MNTPSSTDLRRLLDLVYDLDGDAESHLARMGAIVGSDMTSLSTVDHVEQRLVAAHSVPDESNLSRVSSFHRVFTLHPGFTAFRAGTLHRGRPAAWSDVNTLRQLRRNPLYVDFFAPRGTHDQLLCVVRLNRREGHLLAFNRSRRGWTGRDRAVVELMSAHLGRAQARRAETTRLRRALTRREALDAAADRLAALTPREREVVGELGRGASDRDIARSLGVRERTVHKHLEQAYRKLGVNSRTQAAALLHG</sequence>